<accession>A0A3P8C1S4</accession>
<keyword evidence="2" id="KW-1185">Reference proteome</keyword>
<evidence type="ECO:0000313" key="1">
    <source>
        <dbReference type="EMBL" id="VDP12405.1"/>
    </source>
</evidence>
<accession>A0A183G9M2</accession>
<gene>
    <name evidence="1" type="ORF">HPBE_LOCUS18645</name>
</gene>
<organism evidence="2 3">
    <name type="scientific">Heligmosomoides polygyrus</name>
    <name type="common">Parasitic roundworm</name>
    <dbReference type="NCBI Taxonomy" id="6339"/>
    <lineage>
        <taxon>Eukaryota</taxon>
        <taxon>Metazoa</taxon>
        <taxon>Ecdysozoa</taxon>
        <taxon>Nematoda</taxon>
        <taxon>Chromadorea</taxon>
        <taxon>Rhabditida</taxon>
        <taxon>Rhabditina</taxon>
        <taxon>Rhabditomorpha</taxon>
        <taxon>Strongyloidea</taxon>
        <taxon>Heligmosomidae</taxon>
        <taxon>Heligmosomoides</taxon>
    </lineage>
</organism>
<reference evidence="3" key="2">
    <citation type="submission" date="2019-09" db="UniProtKB">
        <authorList>
            <consortium name="WormBaseParasite"/>
        </authorList>
    </citation>
    <scope>IDENTIFICATION</scope>
</reference>
<evidence type="ECO:0000313" key="3">
    <source>
        <dbReference type="WBParaSite" id="HPBE_0001864601-mRNA-1"/>
    </source>
</evidence>
<dbReference type="EMBL" id="UZAH01030825">
    <property type="protein sequence ID" value="VDP12405.1"/>
    <property type="molecule type" value="Genomic_DNA"/>
</dbReference>
<name>A0A183G9M2_HELPZ</name>
<sequence>MDSLPFSDPGNPTMINVSIANLEHDKVAAKLQATYPEVFKSDLDSTGHLRLLYGLNQKPNRFFVQNAKCHTQLFQQWERSSIDLNQAA</sequence>
<protein>
    <submittedName>
        <fullName evidence="3">DUF4325 domain-containing protein</fullName>
    </submittedName>
</protein>
<dbReference type="Proteomes" id="UP000050761">
    <property type="component" value="Unassembled WGS sequence"/>
</dbReference>
<dbReference type="WBParaSite" id="HPBE_0001864601-mRNA-1">
    <property type="protein sequence ID" value="HPBE_0001864601-mRNA-1"/>
    <property type="gene ID" value="HPBE_0001864601"/>
</dbReference>
<proteinExistence type="predicted"/>
<reference evidence="1 2" key="1">
    <citation type="submission" date="2018-11" db="EMBL/GenBank/DDBJ databases">
        <authorList>
            <consortium name="Pathogen Informatics"/>
        </authorList>
    </citation>
    <scope>NUCLEOTIDE SEQUENCE [LARGE SCALE GENOMIC DNA]</scope>
</reference>
<dbReference type="AlphaFoldDB" id="A0A183G9M2"/>
<evidence type="ECO:0000313" key="2">
    <source>
        <dbReference type="Proteomes" id="UP000050761"/>
    </source>
</evidence>